<reference evidence="1" key="1">
    <citation type="submission" date="2021-05" db="EMBL/GenBank/DDBJ databases">
        <authorList>
            <person name="Alioto T."/>
            <person name="Alioto T."/>
            <person name="Gomez Garrido J."/>
        </authorList>
    </citation>
    <scope>NUCLEOTIDE SEQUENCE</scope>
</reference>
<protein>
    <submittedName>
        <fullName evidence="1">Uncharacterized protein</fullName>
    </submittedName>
</protein>
<proteinExistence type="predicted"/>
<sequence length="100" mass="11021">MEGPLCSRLGYGLVRKVAYFVPASGCGAAVGSWPFGRGLTYLLITIREIINPYTNMIQPIMMNDPTNQEKPRMSDPNRLATKLTTVTTSSTLYEYVGVTN</sequence>
<organism evidence="1">
    <name type="scientific">Cacopsylla melanoneura</name>
    <dbReference type="NCBI Taxonomy" id="428564"/>
    <lineage>
        <taxon>Eukaryota</taxon>
        <taxon>Metazoa</taxon>
        <taxon>Ecdysozoa</taxon>
        <taxon>Arthropoda</taxon>
        <taxon>Hexapoda</taxon>
        <taxon>Insecta</taxon>
        <taxon>Pterygota</taxon>
        <taxon>Neoptera</taxon>
        <taxon>Paraneoptera</taxon>
        <taxon>Hemiptera</taxon>
        <taxon>Sternorrhyncha</taxon>
        <taxon>Psylloidea</taxon>
        <taxon>Psyllidae</taxon>
        <taxon>Psyllinae</taxon>
        <taxon>Cacopsylla</taxon>
    </lineage>
</organism>
<evidence type="ECO:0000313" key="1">
    <source>
        <dbReference type="EMBL" id="CAG6791148.1"/>
    </source>
</evidence>
<dbReference type="EMBL" id="HBUF01674783">
    <property type="protein sequence ID" value="CAG6791148.1"/>
    <property type="molecule type" value="Transcribed_RNA"/>
</dbReference>
<name>A0A8D9BTJ8_9HEMI</name>
<dbReference type="AlphaFoldDB" id="A0A8D9BTJ8"/>
<accession>A0A8D9BTJ8</accession>